<evidence type="ECO:0000313" key="1">
    <source>
        <dbReference type="EMBL" id="MPM58446.1"/>
    </source>
</evidence>
<sequence>MKLVDDSLLPHSLHFIREMFLPHVGKSMGCPGSSNQILHIVKCCRHPTILLLHLCLRRIGTTMELKVLFASICRNVERRCKNTLNGL</sequence>
<reference evidence="1" key="1">
    <citation type="submission" date="2019-08" db="EMBL/GenBank/DDBJ databases">
        <authorList>
            <person name="Kucharzyk K."/>
            <person name="Murdoch R.W."/>
            <person name="Higgins S."/>
            <person name="Loffler F."/>
        </authorList>
    </citation>
    <scope>NUCLEOTIDE SEQUENCE</scope>
</reference>
<protein>
    <submittedName>
        <fullName evidence="1">Uncharacterized protein</fullName>
    </submittedName>
</protein>
<dbReference type="AlphaFoldDB" id="A0A645B072"/>
<proteinExistence type="predicted"/>
<organism evidence="1">
    <name type="scientific">bioreactor metagenome</name>
    <dbReference type="NCBI Taxonomy" id="1076179"/>
    <lineage>
        <taxon>unclassified sequences</taxon>
        <taxon>metagenomes</taxon>
        <taxon>ecological metagenomes</taxon>
    </lineage>
</organism>
<gene>
    <name evidence="1" type="ORF">SDC9_105277</name>
</gene>
<accession>A0A645B072</accession>
<name>A0A645B072_9ZZZZ</name>
<comment type="caution">
    <text evidence="1">The sequence shown here is derived from an EMBL/GenBank/DDBJ whole genome shotgun (WGS) entry which is preliminary data.</text>
</comment>
<dbReference type="EMBL" id="VSSQ01016765">
    <property type="protein sequence ID" value="MPM58446.1"/>
    <property type="molecule type" value="Genomic_DNA"/>
</dbReference>